<feature type="domain" description="Carrier" evidence="3">
    <location>
        <begin position="1"/>
        <end position="69"/>
    </location>
</feature>
<dbReference type="GO" id="GO:0005737">
    <property type="term" value="C:cytoplasm"/>
    <property type="evidence" value="ECO:0007669"/>
    <property type="project" value="TreeGrafter"/>
</dbReference>
<dbReference type="InterPro" id="IPR001031">
    <property type="entry name" value="Thioesterase"/>
</dbReference>
<evidence type="ECO:0000313" key="5">
    <source>
        <dbReference type="Proteomes" id="UP000033699"/>
    </source>
</evidence>
<dbReference type="GO" id="GO:0031177">
    <property type="term" value="F:phosphopantetheine binding"/>
    <property type="evidence" value="ECO:0007669"/>
    <property type="project" value="InterPro"/>
</dbReference>
<dbReference type="SUPFAM" id="SSF47336">
    <property type="entry name" value="ACP-like"/>
    <property type="match status" value="1"/>
</dbReference>
<dbReference type="Proteomes" id="UP000033699">
    <property type="component" value="Unassembled WGS sequence"/>
</dbReference>
<dbReference type="Pfam" id="PF00550">
    <property type="entry name" value="PP-binding"/>
    <property type="match status" value="1"/>
</dbReference>
<dbReference type="Pfam" id="PF00975">
    <property type="entry name" value="Thioesterase"/>
    <property type="match status" value="1"/>
</dbReference>
<evidence type="ECO:0000256" key="2">
    <source>
        <dbReference type="ARBA" id="ARBA00022553"/>
    </source>
</evidence>
<evidence type="ECO:0000259" key="3">
    <source>
        <dbReference type="PROSITE" id="PS50075"/>
    </source>
</evidence>
<dbReference type="PANTHER" id="PTHR45527:SF1">
    <property type="entry name" value="FATTY ACID SYNTHASE"/>
    <property type="match status" value="1"/>
</dbReference>
<dbReference type="SUPFAM" id="SSF53474">
    <property type="entry name" value="alpha/beta-Hydrolases"/>
    <property type="match status" value="1"/>
</dbReference>
<protein>
    <submittedName>
        <fullName evidence="4">Peptide synthetase</fullName>
    </submittedName>
</protein>
<dbReference type="Gene3D" id="1.10.1200.10">
    <property type="entry name" value="ACP-like"/>
    <property type="match status" value="1"/>
</dbReference>
<dbReference type="EMBL" id="JZKH01000051">
    <property type="protein sequence ID" value="KJS60082.1"/>
    <property type="molecule type" value="Genomic_DNA"/>
</dbReference>
<dbReference type="PANTHER" id="PTHR45527">
    <property type="entry name" value="NONRIBOSOMAL PEPTIDE SYNTHETASE"/>
    <property type="match status" value="1"/>
</dbReference>
<dbReference type="AlphaFoldDB" id="A0A0F2TE89"/>
<comment type="caution">
    <text evidence="4">The sequence shown here is derived from an EMBL/GenBank/DDBJ whole genome shotgun (WGS) entry which is preliminary data.</text>
</comment>
<dbReference type="GO" id="GO:0017000">
    <property type="term" value="P:antibiotic biosynthetic process"/>
    <property type="evidence" value="ECO:0007669"/>
    <property type="project" value="UniProtKB-ARBA"/>
</dbReference>
<dbReference type="InterPro" id="IPR020806">
    <property type="entry name" value="PKS_PP-bd"/>
</dbReference>
<proteinExistence type="predicted"/>
<organism evidence="4 5">
    <name type="scientific">Streptomyces rubellomurinus (strain ATCC 31215)</name>
    <dbReference type="NCBI Taxonomy" id="359131"/>
    <lineage>
        <taxon>Bacteria</taxon>
        <taxon>Bacillati</taxon>
        <taxon>Actinomycetota</taxon>
        <taxon>Actinomycetes</taxon>
        <taxon>Kitasatosporales</taxon>
        <taxon>Streptomycetaceae</taxon>
        <taxon>Streptomyces</taxon>
    </lineage>
</organism>
<gene>
    <name evidence="4" type="ORF">VM95_23180</name>
</gene>
<dbReference type="GO" id="GO:0043041">
    <property type="term" value="P:amino acid activation for nonribosomal peptide biosynthetic process"/>
    <property type="evidence" value="ECO:0007669"/>
    <property type="project" value="TreeGrafter"/>
</dbReference>
<dbReference type="InterPro" id="IPR009081">
    <property type="entry name" value="PP-bd_ACP"/>
</dbReference>
<dbReference type="SMART" id="SM00823">
    <property type="entry name" value="PKS_PP"/>
    <property type="match status" value="1"/>
</dbReference>
<evidence type="ECO:0000256" key="1">
    <source>
        <dbReference type="ARBA" id="ARBA00022450"/>
    </source>
</evidence>
<keyword evidence="5" id="KW-1185">Reference proteome</keyword>
<dbReference type="Gene3D" id="3.40.50.1820">
    <property type="entry name" value="alpha/beta hydrolase"/>
    <property type="match status" value="1"/>
</dbReference>
<dbReference type="PROSITE" id="PS50075">
    <property type="entry name" value="CARRIER"/>
    <property type="match status" value="1"/>
</dbReference>
<sequence length="350" mass="39010">MEEVLRRTWEDLLDVDFDSGDDFFDLGGYSFLALQMVNGLREHGLHLTVTDVFENRTFAELVDFLAGGRPSGPAGEPSFASLWAGAVSPWSGQRPAAAVQLAAGEREPFFWVHWGTGNIGYLRPLADRIRAGRPLYGFQHPALVRRERVQTSIGELAEGYLAELLEIQPTGPYLLGGLCNGGMIALEMARRLAATGRQVAFTAFVNTIPSTVPSDLSPGDGLEDLYRLRIAYLKERFGVANLVESAPEVLRKLQEPDVAYYDDHEDPADLLWFQAVWAAIAFAQARNEPRPFDGRAVVFQTKTGEPHFEPHWKALLPNAQAETFDVRSTLPILMHEPFQESITRHLSQDF</sequence>
<dbReference type="InterPro" id="IPR029058">
    <property type="entry name" value="AB_hydrolase_fold"/>
</dbReference>
<reference evidence="4 5" key="1">
    <citation type="submission" date="2015-02" db="EMBL/GenBank/DDBJ databases">
        <authorList>
            <person name="Ju K.-S."/>
            <person name="Doroghazi J.R."/>
            <person name="Metcalf W."/>
        </authorList>
    </citation>
    <scope>NUCLEOTIDE SEQUENCE [LARGE SCALE GENOMIC DNA]</scope>
    <source>
        <strain evidence="4 5">ATCC 31215</strain>
    </source>
</reference>
<keyword evidence="1" id="KW-0596">Phosphopantetheine</keyword>
<name>A0A0F2TE89_STRR3</name>
<dbReference type="GO" id="GO:0044550">
    <property type="term" value="P:secondary metabolite biosynthetic process"/>
    <property type="evidence" value="ECO:0007669"/>
    <property type="project" value="TreeGrafter"/>
</dbReference>
<dbReference type="RefSeq" id="WP_045699985.1">
    <property type="nucleotide sequence ID" value="NZ_JZKH01000051.1"/>
</dbReference>
<evidence type="ECO:0000313" key="4">
    <source>
        <dbReference type="EMBL" id="KJS60082.1"/>
    </source>
</evidence>
<dbReference type="InterPro" id="IPR036736">
    <property type="entry name" value="ACP-like_sf"/>
</dbReference>
<keyword evidence="2" id="KW-0597">Phosphoprotein</keyword>
<dbReference type="PATRIC" id="fig|359131.3.peg.5643"/>
<accession>A0A0F2TE89</accession>